<name>A0A1Y2IMC5_TRAC3</name>
<evidence type="ECO:0000313" key="4">
    <source>
        <dbReference type="Proteomes" id="UP000193067"/>
    </source>
</evidence>
<dbReference type="Pfam" id="PF20152">
    <property type="entry name" value="DUF6534"/>
    <property type="match status" value="1"/>
</dbReference>
<feature type="transmembrane region" description="Helical" evidence="1">
    <location>
        <begin position="65"/>
        <end position="86"/>
    </location>
</feature>
<keyword evidence="4" id="KW-1185">Reference proteome</keyword>
<dbReference type="AlphaFoldDB" id="A0A1Y2IMC5"/>
<dbReference type="STRING" id="1353009.A0A1Y2IMC5"/>
<feature type="transmembrane region" description="Helical" evidence="1">
    <location>
        <begin position="115"/>
        <end position="139"/>
    </location>
</feature>
<accession>A0A1Y2IMC5</accession>
<feature type="transmembrane region" description="Helical" evidence="1">
    <location>
        <begin position="151"/>
        <end position="168"/>
    </location>
</feature>
<sequence length="309" mass="33146">MSSCAVSHSYRSYFYMVTNHENYIALGTASAGFKLLPISSSLLIVSCQTFFVRRVFLLTRGWTKILVACVVILILLELGIAGSSTLSVTLSSRKVYAPLIGPFRLQLSDINQRCWITPTTFGLSAVSDVILTSVLICALRRCRNGIKKTDSLLNVVILYAISTGSPLPEMQGPTDLTKSAPTVYSPSLPASFIFIGFDIVATKLYPTSLFAALNSRQMIAQQGSGGAEIFGEAGISPAINLPTRPRLTVDCGTTSNLGNNEINECEVIELDVKANQLSHGRDEAAGLQGTVFTIGHLERGTPHGVNAAL</sequence>
<proteinExistence type="predicted"/>
<dbReference type="EMBL" id="KZ084106">
    <property type="protein sequence ID" value="OSD02265.1"/>
    <property type="molecule type" value="Genomic_DNA"/>
</dbReference>
<dbReference type="Proteomes" id="UP000193067">
    <property type="component" value="Unassembled WGS sequence"/>
</dbReference>
<evidence type="ECO:0000256" key="1">
    <source>
        <dbReference type="SAM" id="Phobius"/>
    </source>
</evidence>
<dbReference type="InterPro" id="IPR045339">
    <property type="entry name" value="DUF6534"/>
</dbReference>
<keyword evidence="1" id="KW-1133">Transmembrane helix</keyword>
<dbReference type="OrthoDB" id="2535105at2759"/>
<protein>
    <recommendedName>
        <fullName evidence="2">DUF6534 domain-containing protein</fullName>
    </recommendedName>
</protein>
<keyword evidence="1" id="KW-0472">Membrane</keyword>
<feature type="transmembrane region" description="Helical" evidence="1">
    <location>
        <begin position="23"/>
        <end position="45"/>
    </location>
</feature>
<evidence type="ECO:0000313" key="3">
    <source>
        <dbReference type="EMBL" id="OSD02265.1"/>
    </source>
</evidence>
<organism evidence="3 4">
    <name type="scientific">Trametes coccinea (strain BRFM310)</name>
    <name type="common">Pycnoporus coccineus</name>
    <dbReference type="NCBI Taxonomy" id="1353009"/>
    <lineage>
        <taxon>Eukaryota</taxon>
        <taxon>Fungi</taxon>
        <taxon>Dikarya</taxon>
        <taxon>Basidiomycota</taxon>
        <taxon>Agaricomycotina</taxon>
        <taxon>Agaricomycetes</taxon>
        <taxon>Polyporales</taxon>
        <taxon>Polyporaceae</taxon>
        <taxon>Trametes</taxon>
    </lineage>
</organism>
<evidence type="ECO:0000259" key="2">
    <source>
        <dbReference type="Pfam" id="PF20152"/>
    </source>
</evidence>
<dbReference type="PANTHER" id="PTHR40465:SF1">
    <property type="entry name" value="DUF6534 DOMAIN-CONTAINING PROTEIN"/>
    <property type="match status" value="1"/>
</dbReference>
<gene>
    <name evidence="3" type="ORF">PYCCODRAFT_1467924</name>
</gene>
<dbReference type="PANTHER" id="PTHR40465">
    <property type="entry name" value="CHROMOSOME 1, WHOLE GENOME SHOTGUN SEQUENCE"/>
    <property type="match status" value="1"/>
</dbReference>
<reference evidence="3 4" key="1">
    <citation type="journal article" date="2015" name="Biotechnol. Biofuels">
        <title>Enhanced degradation of softwood versus hardwood by the white-rot fungus Pycnoporus coccineus.</title>
        <authorList>
            <person name="Couturier M."/>
            <person name="Navarro D."/>
            <person name="Chevret D."/>
            <person name="Henrissat B."/>
            <person name="Piumi F."/>
            <person name="Ruiz-Duenas F.J."/>
            <person name="Martinez A.T."/>
            <person name="Grigoriev I.V."/>
            <person name="Riley R."/>
            <person name="Lipzen A."/>
            <person name="Berrin J.G."/>
            <person name="Master E.R."/>
            <person name="Rosso M.N."/>
        </authorList>
    </citation>
    <scope>NUCLEOTIDE SEQUENCE [LARGE SCALE GENOMIC DNA]</scope>
    <source>
        <strain evidence="3 4">BRFM310</strain>
    </source>
</reference>
<keyword evidence="1" id="KW-0812">Transmembrane</keyword>
<feature type="transmembrane region" description="Helical" evidence="1">
    <location>
        <begin position="188"/>
        <end position="213"/>
    </location>
</feature>
<feature type="domain" description="DUF6534" evidence="2">
    <location>
        <begin position="124"/>
        <end position="217"/>
    </location>
</feature>